<gene>
    <name evidence="1" type="ORF">LCGC14_0922970</name>
</gene>
<accession>A0A0F9NUZ6</accession>
<sequence length="49" mass="5590">MKLLKKDIENMAKSLSDRLLANAGLRNAKKIAAQVKRNLLAEDKRRQNL</sequence>
<proteinExistence type="predicted"/>
<name>A0A0F9NUZ6_9ZZZZ</name>
<protein>
    <submittedName>
        <fullName evidence="1">Uncharacterized protein</fullName>
    </submittedName>
</protein>
<evidence type="ECO:0000313" key="1">
    <source>
        <dbReference type="EMBL" id="KKN21669.1"/>
    </source>
</evidence>
<dbReference type="AlphaFoldDB" id="A0A0F9NUZ6"/>
<reference evidence="1" key="1">
    <citation type="journal article" date="2015" name="Nature">
        <title>Complex archaea that bridge the gap between prokaryotes and eukaryotes.</title>
        <authorList>
            <person name="Spang A."/>
            <person name="Saw J.H."/>
            <person name="Jorgensen S.L."/>
            <person name="Zaremba-Niedzwiedzka K."/>
            <person name="Martijn J."/>
            <person name="Lind A.E."/>
            <person name="van Eijk R."/>
            <person name="Schleper C."/>
            <person name="Guy L."/>
            <person name="Ettema T.J."/>
        </authorList>
    </citation>
    <scope>NUCLEOTIDE SEQUENCE</scope>
</reference>
<comment type="caution">
    <text evidence="1">The sequence shown here is derived from an EMBL/GenBank/DDBJ whole genome shotgun (WGS) entry which is preliminary data.</text>
</comment>
<dbReference type="EMBL" id="LAZR01003128">
    <property type="protein sequence ID" value="KKN21669.1"/>
    <property type="molecule type" value="Genomic_DNA"/>
</dbReference>
<organism evidence="1">
    <name type="scientific">marine sediment metagenome</name>
    <dbReference type="NCBI Taxonomy" id="412755"/>
    <lineage>
        <taxon>unclassified sequences</taxon>
        <taxon>metagenomes</taxon>
        <taxon>ecological metagenomes</taxon>
    </lineage>
</organism>